<organism evidence="3 4">
    <name type="scientific">Ideonella paludis</name>
    <dbReference type="NCBI Taxonomy" id="1233411"/>
    <lineage>
        <taxon>Bacteria</taxon>
        <taxon>Pseudomonadati</taxon>
        <taxon>Pseudomonadota</taxon>
        <taxon>Betaproteobacteria</taxon>
        <taxon>Burkholderiales</taxon>
        <taxon>Sphaerotilaceae</taxon>
        <taxon>Ideonella</taxon>
    </lineage>
</organism>
<feature type="transmembrane region" description="Helical" evidence="1">
    <location>
        <begin position="274"/>
        <end position="295"/>
    </location>
</feature>
<keyword evidence="1" id="KW-0472">Membrane</keyword>
<dbReference type="EMBL" id="JAGQDG010000005">
    <property type="protein sequence ID" value="MBQ0936635.1"/>
    <property type="molecule type" value="Genomic_DNA"/>
</dbReference>
<dbReference type="NCBIfam" id="NF037970">
    <property type="entry name" value="vanZ_1"/>
    <property type="match status" value="1"/>
</dbReference>
<evidence type="ECO:0000259" key="2">
    <source>
        <dbReference type="Pfam" id="PF04892"/>
    </source>
</evidence>
<reference evidence="3 4" key="1">
    <citation type="submission" date="2021-04" db="EMBL/GenBank/DDBJ databases">
        <title>The genome sequence of type strain Ideonella paludis KCTC 32238.</title>
        <authorList>
            <person name="Liu Y."/>
        </authorList>
    </citation>
    <scope>NUCLEOTIDE SEQUENCE [LARGE SCALE GENOMIC DNA]</scope>
    <source>
        <strain evidence="3 4">KCTC 32238</strain>
    </source>
</reference>
<feature type="transmembrane region" description="Helical" evidence="1">
    <location>
        <begin position="342"/>
        <end position="363"/>
    </location>
</feature>
<feature type="transmembrane region" description="Helical" evidence="1">
    <location>
        <begin position="12"/>
        <end position="33"/>
    </location>
</feature>
<keyword evidence="4" id="KW-1185">Reference proteome</keyword>
<accession>A0ABS5DZR5</accession>
<feature type="transmembrane region" description="Helical" evidence="1">
    <location>
        <begin position="149"/>
        <end position="169"/>
    </location>
</feature>
<proteinExistence type="predicted"/>
<evidence type="ECO:0000313" key="3">
    <source>
        <dbReference type="EMBL" id="MBQ0936635.1"/>
    </source>
</evidence>
<dbReference type="Pfam" id="PF04892">
    <property type="entry name" value="VanZ"/>
    <property type="match status" value="1"/>
</dbReference>
<feature type="transmembrane region" description="Helical" evidence="1">
    <location>
        <begin position="81"/>
        <end position="98"/>
    </location>
</feature>
<keyword evidence="1" id="KW-1133">Transmembrane helix</keyword>
<gene>
    <name evidence="3" type="ORF">KAK11_14955</name>
</gene>
<protein>
    <submittedName>
        <fullName evidence="3">VanZ family protein</fullName>
    </submittedName>
</protein>
<sequence length="370" mass="40002">MRAQGTSSAVPLAWVLVGLMVYASLYPFVGWRWPGGEGWSWLVLPMPPWRDRFDMWANLLGYVPLGALVYAAAVRSAWRPLPGALWAVLLPSALSYSLEVTQQFLPGRYPSLLDWMLNSAGAALGMVLAGLAQSLAWVDHWQAARERWFIQRSGGALALMALWPVGLLFPTPLPFGLGPGWEGLQAALLQGLADVSWAESVRSAVADVPVPAQRLPLLLEGLGVALGLLVPCLLAYSVTPPSWRRLVMVLGALGLGFGTATLSAAMNFGPEHALAWIAPVVVRGASVAAAVALVLVWVNQRLAATLGLLALAIMLALVAQAPADPYFAQSLQAWEQGRFIRFHGLARWVGLLWPWACAAWLLARIATRWR</sequence>
<feature type="domain" description="VanZ-like" evidence="2">
    <location>
        <begin position="25"/>
        <end position="131"/>
    </location>
</feature>
<dbReference type="InterPro" id="IPR006976">
    <property type="entry name" value="VanZ-like"/>
</dbReference>
<keyword evidence="1" id="KW-0812">Transmembrane</keyword>
<feature type="transmembrane region" description="Helical" evidence="1">
    <location>
        <begin position="118"/>
        <end position="137"/>
    </location>
</feature>
<feature type="transmembrane region" description="Helical" evidence="1">
    <location>
        <begin position="53"/>
        <end position="74"/>
    </location>
</feature>
<feature type="transmembrane region" description="Helical" evidence="1">
    <location>
        <begin position="217"/>
        <end position="239"/>
    </location>
</feature>
<dbReference type="Proteomes" id="UP000672097">
    <property type="component" value="Unassembled WGS sequence"/>
</dbReference>
<evidence type="ECO:0000256" key="1">
    <source>
        <dbReference type="SAM" id="Phobius"/>
    </source>
</evidence>
<evidence type="ECO:0000313" key="4">
    <source>
        <dbReference type="Proteomes" id="UP000672097"/>
    </source>
</evidence>
<feature type="transmembrane region" description="Helical" evidence="1">
    <location>
        <begin position="302"/>
        <end position="322"/>
    </location>
</feature>
<feature type="transmembrane region" description="Helical" evidence="1">
    <location>
        <begin position="246"/>
        <end position="268"/>
    </location>
</feature>
<comment type="caution">
    <text evidence="3">The sequence shown here is derived from an EMBL/GenBank/DDBJ whole genome shotgun (WGS) entry which is preliminary data.</text>
</comment>
<dbReference type="RefSeq" id="WP_210809997.1">
    <property type="nucleotide sequence ID" value="NZ_JAGQDG010000005.1"/>
</dbReference>
<name>A0ABS5DZR5_9BURK</name>